<dbReference type="CDD" id="cd17748">
    <property type="entry name" value="BRCT_DNA_ligase_like"/>
    <property type="match status" value="1"/>
</dbReference>
<dbReference type="SUPFAM" id="SSF56091">
    <property type="entry name" value="DNA ligase/mRNA capping enzyme, catalytic domain"/>
    <property type="match status" value="1"/>
</dbReference>
<evidence type="ECO:0000256" key="2">
    <source>
        <dbReference type="ARBA" id="ARBA00022598"/>
    </source>
</evidence>
<feature type="domain" description="BRCT" evidence="8">
    <location>
        <begin position="568"/>
        <end position="651"/>
    </location>
</feature>
<dbReference type="Pfam" id="PF14520">
    <property type="entry name" value="HHH_5"/>
    <property type="match status" value="1"/>
</dbReference>
<name>A0A6C0HVV4_9ZZZZ</name>
<dbReference type="SMART" id="SM00292">
    <property type="entry name" value="BRCT"/>
    <property type="match status" value="1"/>
</dbReference>
<dbReference type="Gene3D" id="3.30.470.30">
    <property type="entry name" value="DNA ligase/mRNA capping enzyme"/>
    <property type="match status" value="1"/>
</dbReference>
<evidence type="ECO:0000259" key="8">
    <source>
        <dbReference type="PROSITE" id="PS50172"/>
    </source>
</evidence>
<dbReference type="Pfam" id="PF00533">
    <property type="entry name" value="BRCT"/>
    <property type="match status" value="1"/>
</dbReference>
<dbReference type="Gene3D" id="1.10.150.20">
    <property type="entry name" value="5' to 3' exonuclease, C-terminal subdomain"/>
    <property type="match status" value="1"/>
</dbReference>
<accession>A0A6C0HVV4</accession>
<evidence type="ECO:0000256" key="7">
    <source>
        <dbReference type="ARBA" id="ARBA00034005"/>
    </source>
</evidence>
<protein>
    <recommendedName>
        <fullName evidence="1">DNA ligase (NAD(+))</fullName>
        <ecNumber evidence="1">6.5.1.2</ecNumber>
    </recommendedName>
</protein>
<evidence type="ECO:0000256" key="4">
    <source>
        <dbReference type="ARBA" id="ARBA00022723"/>
    </source>
</evidence>
<comment type="catalytic activity">
    <reaction evidence="7">
        <text>NAD(+) + (deoxyribonucleotide)n-3'-hydroxyl + 5'-phospho-(deoxyribonucleotide)m = (deoxyribonucleotide)n+m + AMP + beta-nicotinamide D-nucleotide.</text>
        <dbReference type="EC" id="6.5.1.2"/>
    </reaction>
</comment>
<dbReference type="AlphaFoldDB" id="A0A6C0HVV4"/>
<dbReference type="InterPro" id="IPR001357">
    <property type="entry name" value="BRCT_dom"/>
</dbReference>
<evidence type="ECO:0000313" key="9">
    <source>
        <dbReference type="EMBL" id="QHT84624.1"/>
    </source>
</evidence>
<dbReference type="Gene3D" id="2.40.50.140">
    <property type="entry name" value="Nucleic acid-binding proteins"/>
    <property type="match status" value="1"/>
</dbReference>
<dbReference type="SUPFAM" id="SSF47794">
    <property type="entry name" value="Rad51 N-terminal domain-like"/>
    <property type="match status" value="1"/>
</dbReference>
<dbReference type="EMBL" id="MN740021">
    <property type="protein sequence ID" value="QHT84624.1"/>
    <property type="molecule type" value="Genomic_DNA"/>
</dbReference>
<dbReference type="SUPFAM" id="SSF52113">
    <property type="entry name" value="BRCT domain"/>
    <property type="match status" value="1"/>
</dbReference>
<dbReference type="InterPro" id="IPR001679">
    <property type="entry name" value="DNA_ligase"/>
</dbReference>
<keyword evidence="6" id="KW-0520">NAD</keyword>
<dbReference type="Pfam" id="PF03120">
    <property type="entry name" value="OB_DNA_ligase"/>
    <property type="match status" value="1"/>
</dbReference>
<dbReference type="GO" id="GO:0000166">
    <property type="term" value="F:nucleotide binding"/>
    <property type="evidence" value="ECO:0007669"/>
    <property type="project" value="InterPro"/>
</dbReference>
<evidence type="ECO:0000256" key="5">
    <source>
        <dbReference type="ARBA" id="ARBA00022833"/>
    </source>
</evidence>
<dbReference type="InterPro" id="IPR036420">
    <property type="entry name" value="BRCT_dom_sf"/>
</dbReference>
<dbReference type="Gene3D" id="3.40.50.10190">
    <property type="entry name" value="BRCT domain"/>
    <property type="match status" value="1"/>
</dbReference>
<dbReference type="InterPro" id="IPR013840">
    <property type="entry name" value="DNAligase_N"/>
</dbReference>
<dbReference type="GO" id="GO:0006260">
    <property type="term" value="P:DNA replication"/>
    <property type="evidence" value="ECO:0007669"/>
    <property type="project" value="UniProtKB-KW"/>
</dbReference>
<dbReference type="InterPro" id="IPR013839">
    <property type="entry name" value="DNAligase_adenylation"/>
</dbReference>
<reference evidence="9" key="1">
    <citation type="journal article" date="2020" name="Nature">
        <title>Giant virus diversity and host interactions through global metagenomics.</title>
        <authorList>
            <person name="Schulz F."/>
            <person name="Roux S."/>
            <person name="Paez-Espino D."/>
            <person name="Jungbluth S."/>
            <person name="Walsh D.A."/>
            <person name="Denef V.J."/>
            <person name="McMahon K.D."/>
            <person name="Konstantinidis K.T."/>
            <person name="Eloe-Fadrosh E.A."/>
            <person name="Kyrpides N.C."/>
            <person name="Woyke T."/>
        </authorList>
    </citation>
    <scope>NUCLEOTIDE SEQUENCE</scope>
    <source>
        <strain evidence="9">GVMAG-M-3300023184-177</strain>
    </source>
</reference>
<dbReference type="InterPro" id="IPR004150">
    <property type="entry name" value="NAD_DNA_ligase_OB"/>
</dbReference>
<organism evidence="9">
    <name type="scientific">viral metagenome</name>
    <dbReference type="NCBI Taxonomy" id="1070528"/>
    <lineage>
        <taxon>unclassified sequences</taxon>
        <taxon>metagenomes</taxon>
        <taxon>organismal metagenomes</taxon>
    </lineage>
</organism>
<evidence type="ECO:0000256" key="6">
    <source>
        <dbReference type="ARBA" id="ARBA00023027"/>
    </source>
</evidence>
<dbReference type="GO" id="GO:0003911">
    <property type="term" value="F:DNA ligase (NAD+) activity"/>
    <property type="evidence" value="ECO:0007669"/>
    <property type="project" value="UniProtKB-EC"/>
</dbReference>
<dbReference type="GO" id="GO:0006281">
    <property type="term" value="P:DNA repair"/>
    <property type="evidence" value="ECO:0007669"/>
    <property type="project" value="InterPro"/>
</dbReference>
<keyword evidence="4" id="KW-0479">Metal-binding</keyword>
<evidence type="ECO:0000256" key="1">
    <source>
        <dbReference type="ARBA" id="ARBA00012722"/>
    </source>
</evidence>
<proteinExistence type="predicted"/>
<dbReference type="PROSITE" id="PS50172">
    <property type="entry name" value="BRCT"/>
    <property type="match status" value="1"/>
</dbReference>
<evidence type="ECO:0000256" key="3">
    <source>
        <dbReference type="ARBA" id="ARBA00022705"/>
    </source>
</evidence>
<dbReference type="InterPro" id="IPR012340">
    <property type="entry name" value="NA-bd_OB-fold"/>
</dbReference>
<dbReference type="InterPro" id="IPR010995">
    <property type="entry name" value="DNA_repair_Rad51/TF_NusA_a-hlx"/>
</dbReference>
<dbReference type="SUPFAM" id="SSF50249">
    <property type="entry name" value="Nucleic acid-binding proteins"/>
    <property type="match status" value="1"/>
</dbReference>
<dbReference type="SMART" id="SM00532">
    <property type="entry name" value="LIGANc"/>
    <property type="match status" value="1"/>
</dbReference>
<dbReference type="Pfam" id="PF01653">
    <property type="entry name" value="DNA_ligase_aden"/>
    <property type="match status" value="1"/>
</dbReference>
<dbReference type="PIRSF" id="PIRSF001604">
    <property type="entry name" value="LigA"/>
    <property type="match status" value="1"/>
</dbReference>
<keyword evidence="2" id="KW-0436">Ligase</keyword>
<dbReference type="EC" id="6.5.1.2" evidence="1"/>
<keyword evidence="5" id="KW-0862">Zinc</keyword>
<keyword evidence="3" id="KW-0235">DNA replication</keyword>
<sequence length="651" mass="74177">MEDYIENINKSKDIFELINHFTINQIEKIIMYASDKYYNEEPVISDAIFDMLRDFLQLKSPNSPILKQIGSMPKTKSKDKVKLPYYLGSMDKIKPPSNKLESWCSKFEPPYILTEKLDGVSALLVYSQNAKSEPKISLYTRGTATHGMDISLLLRYIYVPSYEIINKYLKKYNIDSIAFRGELVISKNKFIKWAKTMKNARNAVAGLVNSKTINPKLGHSTSLVIYQIVDPIYPMIDQLKIIKEIGFKTVHKKIVDKLSFPQLSKYLLKRRAESKYVIDGIIITNNDIHPINTDGNPDYAWAFKDVLEDQKAISKVINIEWNTTKDNILMPTIIINPVDVGGVTIQRITGNNAKFIGDNNIGIGADVEIIRSNDVIPKIERVIKGVKVVYPDGTWNSSGVHLINNKENDDMNIKNVYYFFSTINTMGLGEKIVEKIYNAGHKTIIDFMKLKVEDIIKIEGFKKKSAENIINSIKLSTTNIPLYLLMKASNKLGRGMGAERAKDVLDKYPNIISDYKKYTKDQLVNMLMIIDGWEMKTSSTFADNFQNFIDFYEDIKKYISIDTTIEKKKEGELSGMKIVISGFRDADLEKLITNNGGEISSGVSRNTTILIIKDKSISETSKVTKAKELGVKIYTVDEFYAKYDIHYNDIH</sequence>